<dbReference type="Gramene" id="A02p30720.2_BraZ1">
    <property type="protein sequence ID" value="A02p30720.2_BraZ1.CDS.1"/>
    <property type="gene ID" value="A02g30720.2_BraZ1"/>
</dbReference>
<evidence type="ECO:0000313" key="1">
    <source>
        <dbReference type="EMBL" id="CAG7894120.1"/>
    </source>
</evidence>
<accession>A0A3P6AVQ4</accession>
<sequence length="39" mass="4456">NRVSPPLLVESAGASRFLTDRSRRHLSRCKACICRWCPI</sequence>
<evidence type="ECO:0000313" key="2">
    <source>
        <dbReference type="EMBL" id="VDC89750.1"/>
    </source>
</evidence>
<dbReference type="EMBL" id="LR031573">
    <property type="protein sequence ID" value="VDC89750.1"/>
    <property type="molecule type" value="Genomic_DNA"/>
</dbReference>
<proteinExistence type="predicted"/>
<organism evidence="2">
    <name type="scientific">Brassica campestris</name>
    <name type="common">Field mustard</name>
    <dbReference type="NCBI Taxonomy" id="3711"/>
    <lineage>
        <taxon>Eukaryota</taxon>
        <taxon>Viridiplantae</taxon>
        <taxon>Streptophyta</taxon>
        <taxon>Embryophyta</taxon>
        <taxon>Tracheophyta</taxon>
        <taxon>Spermatophyta</taxon>
        <taxon>Magnoliopsida</taxon>
        <taxon>eudicotyledons</taxon>
        <taxon>Gunneridae</taxon>
        <taxon>Pentapetalae</taxon>
        <taxon>rosids</taxon>
        <taxon>malvids</taxon>
        <taxon>Brassicales</taxon>
        <taxon>Brassicaceae</taxon>
        <taxon>Brassiceae</taxon>
        <taxon>Brassica</taxon>
    </lineage>
</organism>
<gene>
    <name evidence="2" type="ORF">BRAA02T07477Z</name>
    <name evidence="1" type="ORF">BRAPAZ1V2_A02P30720.2</name>
</gene>
<reference evidence="2" key="1">
    <citation type="submission" date="2018-11" db="EMBL/GenBank/DDBJ databases">
        <authorList>
            <consortium name="Genoscope - CEA"/>
            <person name="William W."/>
        </authorList>
    </citation>
    <scope>NUCLEOTIDE SEQUENCE</scope>
</reference>
<protein>
    <submittedName>
        <fullName evidence="1">Uncharacterized protein</fullName>
    </submittedName>
</protein>
<dbReference type="Proteomes" id="UP000694005">
    <property type="component" value="Chromosome A02"/>
</dbReference>
<name>A0A3P6AVQ4_BRACM</name>
<dbReference type="AlphaFoldDB" id="A0A3P6AVQ4"/>
<dbReference type="EMBL" id="LS974618">
    <property type="protein sequence ID" value="CAG7894120.1"/>
    <property type="molecule type" value="Genomic_DNA"/>
</dbReference>
<feature type="non-terminal residue" evidence="2">
    <location>
        <position position="1"/>
    </location>
</feature>